<dbReference type="PANTHER" id="PTHR22642">
    <property type="entry name" value="IMIDAZOLONEPROPIONASE"/>
    <property type="match status" value="1"/>
</dbReference>
<comment type="caution">
    <text evidence="2">The sequence shown here is derived from an EMBL/GenBank/DDBJ whole genome shotgun (WGS) entry which is preliminary data.</text>
</comment>
<organism evidence="2 3">
    <name type="scientific">Actinomadura litoris</name>
    <dbReference type="NCBI Taxonomy" id="2678616"/>
    <lineage>
        <taxon>Bacteria</taxon>
        <taxon>Bacillati</taxon>
        <taxon>Actinomycetota</taxon>
        <taxon>Actinomycetes</taxon>
        <taxon>Streptosporangiales</taxon>
        <taxon>Thermomonosporaceae</taxon>
        <taxon>Actinomadura</taxon>
    </lineage>
</organism>
<dbReference type="Pfam" id="PF07969">
    <property type="entry name" value="Amidohydro_3"/>
    <property type="match status" value="1"/>
</dbReference>
<dbReference type="Proteomes" id="UP000432015">
    <property type="component" value="Unassembled WGS sequence"/>
</dbReference>
<dbReference type="Gene3D" id="2.30.40.10">
    <property type="entry name" value="Urease, subunit C, domain 1"/>
    <property type="match status" value="1"/>
</dbReference>
<sequence>MPAADLVLLGGNVLTLDGGSRTATAVAVAGDRIVAVGDDRAVREFVGPGTSTVDLAGSTVVPGLNDAHLHLAMFGLAALGADLNGVTSLAALHAELAGAGPGPAGSDWVIGEGFREANIPEFDPVPHRSHLDPATGGRPALLHHASRHSVLVNTVALEIAGITRDTQDPPGGVIERDPSGEPTGHLLESAKELVTRHVPAHTEQDRLDAIVSAMRVLNSLGFTSATDPVVWPELLRDYTTLRREGRMTLRVNTLLHWDWPSTSTTSEGLARSLSYAGLSTGLGDDWLRVGGCKLFADGVPTQCSAWLHHPYPEGGTGHLVTHGDDEDARYEELMRLIELAHRNRLQAQVHVTGDRAADAAIDGFARAQKADPWPDARHALIHGTLLAEHSYARMAEHGVGVITSSLMKSYSGASMTRSIGADRWARAFPAGALLAAGVKVADSSDAPVTFPDWRRGMATFVGAAPGPFAEVPEDLRLTREQALRLWTSDAAHFEHADHHKGVIAPGHLADLAVLDGDPLTAEIAELRELSTTLTVAGGRIVHSA</sequence>
<dbReference type="RefSeq" id="WP_156217668.1">
    <property type="nucleotide sequence ID" value="NZ_WOFH01000006.1"/>
</dbReference>
<reference evidence="2 3" key="1">
    <citation type="submission" date="2019-11" db="EMBL/GenBank/DDBJ databases">
        <authorList>
            <person name="Cao P."/>
        </authorList>
    </citation>
    <scope>NUCLEOTIDE SEQUENCE [LARGE SCALE GENOMIC DNA]</scope>
    <source>
        <strain evidence="2 3">NEAU-AAG5</strain>
    </source>
</reference>
<dbReference type="GO" id="GO:0016810">
    <property type="term" value="F:hydrolase activity, acting on carbon-nitrogen (but not peptide) bonds"/>
    <property type="evidence" value="ECO:0007669"/>
    <property type="project" value="InterPro"/>
</dbReference>
<proteinExistence type="predicted"/>
<dbReference type="InterPro" id="IPR011059">
    <property type="entry name" value="Metal-dep_hydrolase_composite"/>
</dbReference>
<evidence type="ECO:0000259" key="1">
    <source>
        <dbReference type="Pfam" id="PF07969"/>
    </source>
</evidence>
<dbReference type="AlphaFoldDB" id="A0A7K1L210"/>
<evidence type="ECO:0000313" key="2">
    <source>
        <dbReference type="EMBL" id="MUN38474.1"/>
    </source>
</evidence>
<dbReference type="SUPFAM" id="SSF51338">
    <property type="entry name" value="Composite domain of metallo-dependent hydrolases"/>
    <property type="match status" value="1"/>
</dbReference>
<dbReference type="SUPFAM" id="SSF51556">
    <property type="entry name" value="Metallo-dependent hydrolases"/>
    <property type="match status" value="1"/>
</dbReference>
<dbReference type="PANTHER" id="PTHR22642:SF2">
    <property type="entry name" value="PROTEIN LONG AFTER FAR-RED 3"/>
    <property type="match status" value="1"/>
</dbReference>
<keyword evidence="3" id="KW-1185">Reference proteome</keyword>
<dbReference type="EMBL" id="WOFH01000006">
    <property type="protein sequence ID" value="MUN38474.1"/>
    <property type="molecule type" value="Genomic_DNA"/>
</dbReference>
<dbReference type="Gene3D" id="3.20.20.140">
    <property type="entry name" value="Metal-dependent hydrolases"/>
    <property type="match status" value="1"/>
</dbReference>
<feature type="domain" description="Amidohydrolase 3" evidence="1">
    <location>
        <begin position="52"/>
        <end position="542"/>
    </location>
</feature>
<protein>
    <submittedName>
        <fullName evidence="2">Amidohydrolase family protein</fullName>
    </submittedName>
</protein>
<keyword evidence="2" id="KW-0378">Hydrolase</keyword>
<gene>
    <name evidence="2" type="ORF">GNZ18_17940</name>
</gene>
<dbReference type="CDD" id="cd01300">
    <property type="entry name" value="YtcJ_like"/>
    <property type="match status" value="1"/>
</dbReference>
<dbReference type="Gene3D" id="3.10.310.70">
    <property type="match status" value="1"/>
</dbReference>
<evidence type="ECO:0000313" key="3">
    <source>
        <dbReference type="Proteomes" id="UP000432015"/>
    </source>
</evidence>
<dbReference type="InterPro" id="IPR033932">
    <property type="entry name" value="YtcJ-like"/>
</dbReference>
<name>A0A7K1L210_9ACTN</name>
<accession>A0A7K1L210</accession>
<dbReference type="InterPro" id="IPR032466">
    <property type="entry name" value="Metal_Hydrolase"/>
</dbReference>
<dbReference type="InterPro" id="IPR013108">
    <property type="entry name" value="Amidohydro_3"/>
</dbReference>